<evidence type="ECO:0000313" key="2">
    <source>
        <dbReference type="Proteomes" id="UP001161247"/>
    </source>
</evidence>
<organism evidence="1 2">
    <name type="scientific">Oldenlandia corymbosa var. corymbosa</name>
    <dbReference type="NCBI Taxonomy" id="529605"/>
    <lineage>
        <taxon>Eukaryota</taxon>
        <taxon>Viridiplantae</taxon>
        <taxon>Streptophyta</taxon>
        <taxon>Embryophyta</taxon>
        <taxon>Tracheophyta</taxon>
        <taxon>Spermatophyta</taxon>
        <taxon>Magnoliopsida</taxon>
        <taxon>eudicotyledons</taxon>
        <taxon>Gunneridae</taxon>
        <taxon>Pentapetalae</taxon>
        <taxon>asterids</taxon>
        <taxon>lamiids</taxon>
        <taxon>Gentianales</taxon>
        <taxon>Rubiaceae</taxon>
        <taxon>Rubioideae</taxon>
        <taxon>Spermacoceae</taxon>
        <taxon>Hedyotis-Oldenlandia complex</taxon>
        <taxon>Oldenlandia</taxon>
    </lineage>
</organism>
<accession>A0AAV1DV94</accession>
<dbReference type="AlphaFoldDB" id="A0AAV1DV94"/>
<evidence type="ECO:0000313" key="1">
    <source>
        <dbReference type="EMBL" id="CAI9111759.1"/>
    </source>
</evidence>
<name>A0AAV1DV94_OLDCO</name>
<keyword evidence="2" id="KW-1185">Reference proteome</keyword>
<dbReference type="EMBL" id="OX459124">
    <property type="protein sequence ID" value="CAI9111759.1"/>
    <property type="molecule type" value="Genomic_DNA"/>
</dbReference>
<dbReference type="Proteomes" id="UP001161247">
    <property type="component" value="Chromosome 7"/>
</dbReference>
<proteinExistence type="predicted"/>
<reference evidence="1" key="1">
    <citation type="submission" date="2023-03" db="EMBL/GenBank/DDBJ databases">
        <authorList>
            <person name="Julca I."/>
        </authorList>
    </citation>
    <scope>NUCLEOTIDE SEQUENCE</scope>
</reference>
<protein>
    <submittedName>
        <fullName evidence="1">OLC1v1012071C1</fullName>
    </submittedName>
</protein>
<gene>
    <name evidence="1" type="ORF">OLC1_LOCUS19078</name>
</gene>
<sequence length="366" mass="40500">MLGEALQFLYGLAAISLLHSWEDLLERLELRFGQFIGQTTVVYVWDVCDSDPELGNSFSKVVSPEIGFDDVHSKLDADSVSLVGIIEEPDDEMSLIDVVRVDFFVTGGTEKCHEDKTAVFGGNVVESNLNLSLLFGVEAVSESFVNSPTNVNVGCPITFDPGGNWEFKCQDGSEPVFSNVEGGMNVQCPFVKGSCLSFSVFDLGITKDIFYFDSIFADGSEDKVQPIDVKVPILFEKLSSGKPWVKGATGFRGGTECCLDVTVDSIVVNFITGIRLNLLDENPVEAGRASRLPVNQLWCKVWVEMATGFRGGTMLLEIEKWIQKSTCFNGGILTFESHRKHITSMEKSNFIWKIAWQEFFTGKVQQ</sequence>